<dbReference type="SMR" id="A0A2C9UYK4"/>
<evidence type="ECO:0000256" key="3">
    <source>
        <dbReference type="ARBA" id="ARBA00023125"/>
    </source>
</evidence>
<dbReference type="Pfam" id="PF00319">
    <property type="entry name" value="SRF-TF"/>
    <property type="match status" value="1"/>
</dbReference>
<organism evidence="8">
    <name type="scientific">Manihot esculenta</name>
    <name type="common">Cassava</name>
    <name type="synonym">Jatropha manihot</name>
    <dbReference type="NCBI Taxonomy" id="3983"/>
    <lineage>
        <taxon>Eukaryota</taxon>
        <taxon>Viridiplantae</taxon>
        <taxon>Streptophyta</taxon>
        <taxon>Embryophyta</taxon>
        <taxon>Tracheophyta</taxon>
        <taxon>Spermatophyta</taxon>
        <taxon>Magnoliopsida</taxon>
        <taxon>eudicotyledons</taxon>
        <taxon>Gunneridae</taxon>
        <taxon>Pentapetalae</taxon>
        <taxon>rosids</taxon>
        <taxon>fabids</taxon>
        <taxon>Malpighiales</taxon>
        <taxon>Euphorbiaceae</taxon>
        <taxon>Crotonoideae</taxon>
        <taxon>Manihoteae</taxon>
        <taxon>Manihot</taxon>
    </lineage>
</organism>
<dbReference type="InterPro" id="IPR002100">
    <property type="entry name" value="TF_MADSbox"/>
</dbReference>
<keyword evidence="6" id="KW-0175">Coiled coil</keyword>
<gene>
    <name evidence="8" type="ORF">MANES_11G013500</name>
</gene>
<keyword evidence="2" id="KW-0805">Transcription regulation</keyword>
<evidence type="ECO:0000256" key="1">
    <source>
        <dbReference type="ARBA" id="ARBA00004123"/>
    </source>
</evidence>
<dbReference type="GO" id="GO:0005634">
    <property type="term" value="C:nucleus"/>
    <property type="evidence" value="ECO:0007669"/>
    <property type="project" value="UniProtKB-SubCell"/>
</dbReference>
<dbReference type="PROSITE" id="PS50066">
    <property type="entry name" value="MADS_BOX_2"/>
    <property type="match status" value="1"/>
</dbReference>
<dbReference type="GO" id="GO:0000978">
    <property type="term" value="F:RNA polymerase II cis-regulatory region sequence-specific DNA binding"/>
    <property type="evidence" value="ECO:0000318"/>
    <property type="project" value="GO_Central"/>
</dbReference>
<dbReference type="EMBL" id="CM004397">
    <property type="protein sequence ID" value="OAY36335.1"/>
    <property type="molecule type" value="Genomic_DNA"/>
</dbReference>
<dbReference type="SMART" id="SM00432">
    <property type="entry name" value="MADS"/>
    <property type="match status" value="1"/>
</dbReference>
<sequence>MDATTDQRPLKRTRGRQKIEIKKVEKENSRYVTFSKRKNGIFKKATELSTLCGADVAVILFSEHGKVFSYGNPNVEKVLDQYLAETEEGDDNSCVLESGSNGGTLTQTLQEQDYEKSLRRNNNVKKGEFWWDLAIDNMEKEEVEGFKESLEELKKNAMARIEDQAAQNAVGESSTINQFIDHNGVRNSSTTTYGAGFNNEFL</sequence>
<dbReference type="InterPro" id="IPR036879">
    <property type="entry name" value="TF_MADSbox_sf"/>
</dbReference>
<evidence type="ECO:0000313" key="8">
    <source>
        <dbReference type="EMBL" id="OAY36335.1"/>
    </source>
</evidence>
<dbReference type="CDD" id="cd00265">
    <property type="entry name" value="MADS_MEF2_like"/>
    <property type="match status" value="1"/>
</dbReference>
<dbReference type="PANTHER" id="PTHR11945">
    <property type="entry name" value="MADS BOX PROTEIN"/>
    <property type="match status" value="1"/>
</dbReference>
<keyword evidence="3" id="KW-0238">DNA-binding</keyword>
<evidence type="ECO:0000256" key="2">
    <source>
        <dbReference type="ARBA" id="ARBA00023015"/>
    </source>
</evidence>
<dbReference type="AlphaFoldDB" id="A0A2C9UYK4"/>
<dbReference type="FunFam" id="3.40.1810.10:FF:000006">
    <property type="entry name" value="Agamous-like MADS-box protein AGL62"/>
    <property type="match status" value="1"/>
</dbReference>
<feature type="coiled-coil region" evidence="6">
    <location>
        <begin position="136"/>
        <end position="167"/>
    </location>
</feature>
<keyword evidence="5" id="KW-0539">Nucleus</keyword>
<keyword evidence="4" id="KW-0804">Transcription</keyword>
<evidence type="ECO:0000256" key="6">
    <source>
        <dbReference type="SAM" id="Coils"/>
    </source>
</evidence>
<comment type="subcellular location">
    <subcellularLocation>
        <location evidence="1">Nucleus</location>
    </subcellularLocation>
</comment>
<feature type="domain" description="MADS-box" evidence="7">
    <location>
        <begin position="14"/>
        <end position="74"/>
    </location>
</feature>
<dbReference type="GO" id="GO:0045944">
    <property type="term" value="P:positive regulation of transcription by RNA polymerase II"/>
    <property type="evidence" value="ECO:0007669"/>
    <property type="project" value="InterPro"/>
</dbReference>
<dbReference type="PRINTS" id="PR00404">
    <property type="entry name" value="MADSDOMAIN"/>
</dbReference>
<evidence type="ECO:0000256" key="4">
    <source>
        <dbReference type="ARBA" id="ARBA00023163"/>
    </source>
</evidence>
<reference evidence="8" key="1">
    <citation type="submission" date="2016-02" db="EMBL/GenBank/DDBJ databases">
        <title>WGS assembly of Manihot esculenta.</title>
        <authorList>
            <person name="Bredeson J.V."/>
            <person name="Prochnik S.E."/>
            <person name="Lyons J.B."/>
            <person name="Schmutz J."/>
            <person name="Grimwood J."/>
            <person name="Vrebalov J."/>
            <person name="Bart R.S."/>
            <person name="Amuge T."/>
            <person name="Ferguson M.E."/>
            <person name="Green R."/>
            <person name="Putnam N."/>
            <person name="Stites J."/>
            <person name="Rounsley S."/>
            <person name="Rokhsar D.S."/>
        </authorList>
    </citation>
    <scope>NUCLEOTIDE SEQUENCE [LARGE SCALE GENOMIC DNA]</scope>
    <source>
        <tissue evidence="8">Leaf</tissue>
    </source>
</reference>
<dbReference type="PANTHER" id="PTHR11945:SF448">
    <property type="entry name" value="MADS-BOX TRANSCRIPTION FACTOR FAMILY PROTEIN"/>
    <property type="match status" value="1"/>
</dbReference>
<dbReference type="Gene3D" id="3.40.1810.10">
    <property type="entry name" value="Transcription factor, MADS-box"/>
    <property type="match status" value="1"/>
</dbReference>
<dbReference type="GO" id="GO:0046983">
    <property type="term" value="F:protein dimerization activity"/>
    <property type="evidence" value="ECO:0007669"/>
    <property type="project" value="InterPro"/>
</dbReference>
<dbReference type="SUPFAM" id="SSF55455">
    <property type="entry name" value="SRF-like"/>
    <property type="match status" value="1"/>
</dbReference>
<protein>
    <recommendedName>
        <fullName evidence="7">MADS-box domain-containing protein</fullName>
    </recommendedName>
</protein>
<dbReference type="InterPro" id="IPR033896">
    <property type="entry name" value="MEF2-like_N"/>
</dbReference>
<dbReference type="GO" id="GO:0000981">
    <property type="term" value="F:DNA-binding transcription factor activity, RNA polymerase II-specific"/>
    <property type="evidence" value="ECO:0000318"/>
    <property type="project" value="GO_Central"/>
</dbReference>
<dbReference type="OMA" id="TSTNAEC"/>
<name>A0A2C9UYK4_MANES</name>
<evidence type="ECO:0000256" key="5">
    <source>
        <dbReference type="ARBA" id="ARBA00023242"/>
    </source>
</evidence>
<dbReference type="GO" id="GO:0006357">
    <property type="term" value="P:regulation of transcription by RNA polymerase II"/>
    <property type="evidence" value="ECO:0000318"/>
    <property type="project" value="GO_Central"/>
</dbReference>
<accession>A0A2C9UYK4</accession>
<proteinExistence type="predicted"/>
<evidence type="ECO:0000259" key="7">
    <source>
        <dbReference type="PROSITE" id="PS50066"/>
    </source>
</evidence>